<dbReference type="AlphaFoldDB" id="A0A543FED1"/>
<reference evidence="1 2" key="1">
    <citation type="submission" date="2019-06" db="EMBL/GenBank/DDBJ databases">
        <title>Sequencing the genomes of 1000 actinobacteria strains.</title>
        <authorList>
            <person name="Klenk H.-P."/>
        </authorList>
    </citation>
    <scope>NUCLEOTIDE SEQUENCE [LARGE SCALE GENOMIC DNA]</scope>
    <source>
        <strain evidence="1 2">DSM 103495</strain>
    </source>
</reference>
<gene>
    <name evidence="1" type="ORF">FB390_3906</name>
</gene>
<evidence type="ECO:0000313" key="2">
    <source>
        <dbReference type="Proteomes" id="UP000316331"/>
    </source>
</evidence>
<organism evidence="1 2">
    <name type="scientific">Nocardia bhagyanarayanae</name>
    <dbReference type="NCBI Taxonomy" id="1215925"/>
    <lineage>
        <taxon>Bacteria</taxon>
        <taxon>Bacillati</taxon>
        <taxon>Actinomycetota</taxon>
        <taxon>Actinomycetes</taxon>
        <taxon>Mycobacteriales</taxon>
        <taxon>Nocardiaceae</taxon>
        <taxon>Nocardia</taxon>
    </lineage>
</organism>
<comment type="caution">
    <text evidence="1">The sequence shown here is derived from an EMBL/GenBank/DDBJ whole genome shotgun (WGS) entry which is preliminary data.</text>
</comment>
<dbReference type="Proteomes" id="UP000316331">
    <property type="component" value="Unassembled WGS sequence"/>
</dbReference>
<protein>
    <submittedName>
        <fullName evidence="1">Uncharacterized protein YuzE</fullName>
    </submittedName>
</protein>
<keyword evidence="2" id="KW-1185">Reference proteome</keyword>
<dbReference type="InterPro" id="IPR019270">
    <property type="entry name" value="DUF2283"/>
</dbReference>
<sequence>MKFSGPNGDATEDPDMHMTYDPAADAAYFTIADEVAPGEATRQIVTPVEGGTVVLDFSASGTLLGFEVLGAQRIVPTEVLGRAPTPPTHS</sequence>
<dbReference type="Pfam" id="PF10049">
    <property type="entry name" value="DUF2283"/>
    <property type="match status" value="1"/>
</dbReference>
<name>A0A543FED1_9NOCA</name>
<accession>A0A543FED1</accession>
<dbReference type="EMBL" id="VFPG01000001">
    <property type="protein sequence ID" value="TQM32228.1"/>
    <property type="molecule type" value="Genomic_DNA"/>
</dbReference>
<proteinExistence type="predicted"/>
<dbReference type="RefSeq" id="WP_221639301.1">
    <property type="nucleotide sequence ID" value="NZ_VFPG01000001.1"/>
</dbReference>
<evidence type="ECO:0000313" key="1">
    <source>
        <dbReference type="EMBL" id="TQM32228.1"/>
    </source>
</evidence>